<dbReference type="EMBL" id="JBHMFI010000001">
    <property type="protein sequence ID" value="MFB9073056.1"/>
    <property type="molecule type" value="Genomic_DNA"/>
</dbReference>
<dbReference type="PROSITE" id="PS51347">
    <property type="entry name" value="PHOSPHOTRIESTERASE_2"/>
    <property type="match status" value="1"/>
</dbReference>
<keyword evidence="2" id="KW-0378">Hydrolase</keyword>
<sequence length="330" mass="36471">MGDQHTVETATGTISVDELGATSMHEHVFTLNAELRINYPWDEEEMVASAVEQLAEFKERGISTIVDLTVYGLGRDLPRVARISRESGMQIVVATGVYTFRDLPTFFRLNEMSRPGFIADFFVREVEEGVGGTGIRPAIFKCATDTYGITEDVETVIRSVARAHRRTGVPISTHAHAASQQGLAQQRILEEEGVDLSRVVIGHVGDIADLEYAEQVLARGSFIGLDRFGISINGMHAEEATPTDERIAIAVELCRRGYASQMVMGHDTNVESDSITREQRAVMPGLKDWRFTYITDEVVPAMRAQGVSQADIDQILIENPRRIFAHGGAY</sequence>
<keyword evidence="5" id="KW-1185">Reference proteome</keyword>
<comment type="caution">
    <text evidence="4">The sequence shown here is derived from an EMBL/GenBank/DDBJ whole genome shotgun (WGS) entry which is preliminary data.</text>
</comment>
<dbReference type="Pfam" id="PF02126">
    <property type="entry name" value="PTE"/>
    <property type="match status" value="1"/>
</dbReference>
<gene>
    <name evidence="4" type="ORF">ACFFX0_18340</name>
</gene>
<evidence type="ECO:0000313" key="4">
    <source>
        <dbReference type="EMBL" id="MFB9073056.1"/>
    </source>
</evidence>
<dbReference type="Gene3D" id="3.20.20.140">
    <property type="entry name" value="Metal-dependent hydrolases"/>
    <property type="match status" value="1"/>
</dbReference>
<evidence type="ECO:0000256" key="2">
    <source>
        <dbReference type="ARBA" id="ARBA00022801"/>
    </source>
</evidence>
<accession>A0ABV5G2A1</accession>
<dbReference type="SUPFAM" id="SSF51556">
    <property type="entry name" value="Metallo-dependent hydrolases"/>
    <property type="match status" value="1"/>
</dbReference>
<dbReference type="RefSeq" id="WP_378040763.1">
    <property type="nucleotide sequence ID" value="NZ_JBHLWH010000019.1"/>
</dbReference>
<dbReference type="PANTHER" id="PTHR10819:SF3">
    <property type="entry name" value="PHOSPHOTRIESTERASE-RELATED PROTEIN"/>
    <property type="match status" value="1"/>
</dbReference>
<name>A0ABV5G2A1_9MICC</name>
<evidence type="ECO:0000256" key="3">
    <source>
        <dbReference type="PROSITE-ProRule" id="PRU00679"/>
    </source>
</evidence>
<dbReference type="InterPro" id="IPR001559">
    <property type="entry name" value="Phosphotriesterase"/>
</dbReference>
<dbReference type="InterPro" id="IPR032466">
    <property type="entry name" value="Metal_Hydrolase"/>
</dbReference>
<comment type="similarity">
    <text evidence="3">Belongs to the metallo-dependent hydrolases superfamily. Phosphotriesterase family.</text>
</comment>
<protein>
    <submittedName>
        <fullName evidence="4">Phosphotriesterase</fullName>
    </submittedName>
</protein>
<organism evidence="4 5">
    <name type="scientific">Citricoccus parietis</name>
    <dbReference type="NCBI Taxonomy" id="592307"/>
    <lineage>
        <taxon>Bacteria</taxon>
        <taxon>Bacillati</taxon>
        <taxon>Actinomycetota</taxon>
        <taxon>Actinomycetes</taxon>
        <taxon>Micrococcales</taxon>
        <taxon>Micrococcaceae</taxon>
        <taxon>Citricoccus</taxon>
    </lineage>
</organism>
<dbReference type="Proteomes" id="UP001589575">
    <property type="component" value="Unassembled WGS sequence"/>
</dbReference>
<reference evidence="4 5" key="1">
    <citation type="submission" date="2024-09" db="EMBL/GenBank/DDBJ databases">
        <authorList>
            <person name="Sun Q."/>
            <person name="Mori K."/>
        </authorList>
    </citation>
    <scope>NUCLEOTIDE SEQUENCE [LARGE SCALE GENOMIC DNA]</scope>
    <source>
        <strain evidence="4 5">CCM 7609</strain>
    </source>
</reference>
<proteinExistence type="inferred from homology"/>
<evidence type="ECO:0000256" key="1">
    <source>
        <dbReference type="ARBA" id="ARBA00022723"/>
    </source>
</evidence>
<dbReference type="PANTHER" id="PTHR10819">
    <property type="entry name" value="PHOSPHOTRIESTERASE-RELATED"/>
    <property type="match status" value="1"/>
</dbReference>
<feature type="modified residue" description="N6-carboxylysine" evidence="3">
    <location>
        <position position="141"/>
    </location>
</feature>
<evidence type="ECO:0000313" key="5">
    <source>
        <dbReference type="Proteomes" id="UP001589575"/>
    </source>
</evidence>
<keyword evidence="1" id="KW-0479">Metal-binding</keyword>